<dbReference type="RefSeq" id="WP_344254347.1">
    <property type="nucleotide sequence ID" value="NZ_BAAARE010000006.1"/>
</dbReference>
<feature type="transmembrane region" description="Helical" evidence="2">
    <location>
        <begin position="12"/>
        <end position="36"/>
    </location>
</feature>
<evidence type="ECO:0000313" key="3">
    <source>
        <dbReference type="EMBL" id="GAA2479535.1"/>
    </source>
</evidence>
<feature type="compositionally biased region" description="Basic and acidic residues" evidence="1">
    <location>
        <begin position="113"/>
        <end position="127"/>
    </location>
</feature>
<feature type="region of interest" description="Disordered" evidence="1">
    <location>
        <begin position="39"/>
        <end position="68"/>
    </location>
</feature>
<comment type="caution">
    <text evidence="3">The sequence shown here is derived from an EMBL/GenBank/DDBJ whole genome shotgun (WGS) entry which is preliminary data.</text>
</comment>
<dbReference type="Proteomes" id="UP001500730">
    <property type="component" value="Unassembled WGS sequence"/>
</dbReference>
<organism evidence="3 4">
    <name type="scientific">Terrabacter carboxydivorans</name>
    <dbReference type="NCBI Taxonomy" id="619730"/>
    <lineage>
        <taxon>Bacteria</taxon>
        <taxon>Bacillati</taxon>
        <taxon>Actinomycetota</taxon>
        <taxon>Actinomycetes</taxon>
        <taxon>Micrococcales</taxon>
        <taxon>Intrasporangiaceae</taxon>
        <taxon>Terrabacter</taxon>
    </lineage>
</organism>
<proteinExistence type="predicted"/>
<accession>A0ABP5YJ44</accession>
<evidence type="ECO:0000256" key="2">
    <source>
        <dbReference type="SAM" id="Phobius"/>
    </source>
</evidence>
<protein>
    <recommendedName>
        <fullName evidence="5">SHOCT domain-containing protein</fullName>
    </recommendedName>
</protein>
<reference evidence="4" key="1">
    <citation type="journal article" date="2019" name="Int. J. Syst. Evol. Microbiol.">
        <title>The Global Catalogue of Microorganisms (GCM) 10K type strain sequencing project: providing services to taxonomists for standard genome sequencing and annotation.</title>
        <authorList>
            <consortium name="The Broad Institute Genomics Platform"/>
            <consortium name="The Broad Institute Genome Sequencing Center for Infectious Disease"/>
            <person name="Wu L."/>
            <person name="Ma J."/>
        </authorList>
    </citation>
    <scope>NUCLEOTIDE SEQUENCE [LARGE SCALE GENOMIC DNA]</scope>
    <source>
        <strain evidence="4">JCM 16259</strain>
    </source>
</reference>
<name>A0ABP5YJ44_9MICO</name>
<dbReference type="EMBL" id="BAAARE010000006">
    <property type="protein sequence ID" value="GAA2479535.1"/>
    <property type="molecule type" value="Genomic_DNA"/>
</dbReference>
<gene>
    <name evidence="3" type="ORF">GCM10009858_16380</name>
</gene>
<feature type="region of interest" description="Disordered" evidence="1">
    <location>
        <begin position="101"/>
        <end position="127"/>
    </location>
</feature>
<keyword evidence="2" id="KW-0472">Membrane</keyword>
<keyword evidence="4" id="KW-1185">Reference proteome</keyword>
<evidence type="ECO:0000313" key="4">
    <source>
        <dbReference type="Proteomes" id="UP001500730"/>
    </source>
</evidence>
<keyword evidence="2" id="KW-1133">Transmembrane helix</keyword>
<sequence>MMWNTGLGMGAGLWLVMALGTVAFWVVVAMAVRGLLSARPRPRRAPAAEPLDPEAHRRGSISGSTAAEPHAALTVLQDRLARGEIDVDEYARIRRTLVQSQPSLATDVADPGHAAEDRTRGDLPHAS</sequence>
<evidence type="ECO:0000256" key="1">
    <source>
        <dbReference type="SAM" id="MobiDB-lite"/>
    </source>
</evidence>
<keyword evidence="2" id="KW-0812">Transmembrane</keyword>
<evidence type="ECO:0008006" key="5">
    <source>
        <dbReference type="Google" id="ProtNLM"/>
    </source>
</evidence>